<dbReference type="PANTHER" id="PTHR30204:SF94">
    <property type="entry name" value="HEAVY METAL-DEPENDENT TRANSCRIPTIONAL REGULATOR HI_0293-RELATED"/>
    <property type="match status" value="1"/>
</dbReference>
<dbReference type="PROSITE" id="PS50937">
    <property type="entry name" value="HTH_MERR_2"/>
    <property type="match status" value="1"/>
</dbReference>
<dbReference type="InterPro" id="IPR047057">
    <property type="entry name" value="MerR_fam"/>
</dbReference>
<protein>
    <submittedName>
        <fullName evidence="6">MerR family transcriptional regulator</fullName>
    </submittedName>
</protein>
<accession>A0ABV3Y462</accession>
<evidence type="ECO:0000256" key="2">
    <source>
        <dbReference type="ARBA" id="ARBA00023125"/>
    </source>
</evidence>
<dbReference type="Proteomes" id="UP001560267">
    <property type="component" value="Unassembled WGS sequence"/>
</dbReference>
<comment type="caution">
    <text evidence="6">The sequence shown here is derived from an EMBL/GenBank/DDBJ whole genome shotgun (WGS) entry which is preliminary data.</text>
</comment>
<evidence type="ECO:0000259" key="5">
    <source>
        <dbReference type="PROSITE" id="PS50937"/>
    </source>
</evidence>
<dbReference type="InterPro" id="IPR009061">
    <property type="entry name" value="DNA-bd_dom_put_sf"/>
</dbReference>
<reference evidence="6 7" key="1">
    <citation type="submission" date="2024-07" db="EMBL/GenBank/DDBJ databases">
        <title>Draft Genome Sequence of Ferrimicrobium acidiphilum Strain YE2023, Isolated from a Pulp of Bioleach Reactor.</title>
        <authorList>
            <person name="Elkina Y.A."/>
            <person name="Bulaeva A.G."/>
            <person name="Beletsky A.V."/>
            <person name="Mardanov A.V."/>
        </authorList>
    </citation>
    <scope>NUCLEOTIDE SEQUENCE [LARGE SCALE GENOMIC DNA]</scope>
    <source>
        <strain evidence="6 7">YE2023</strain>
    </source>
</reference>
<keyword evidence="3" id="KW-0804">Transcription</keyword>
<gene>
    <name evidence="6" type="ORF">AB6A68_09055</name>
</gene>
<dbReference type="InterPro" id="IPR000551">
    <property type="entry name" value="MerR-type_HTH_dom"/>
</dbReference>
<dbReference type="Gene3D" id="1.10.1660.10">
    <property type="match status" value="1"/>
</dbReference>
<sequence length="139" mass="15561">MNRMRIGEVAKATRVPVKTLRYYEEIGVLAPPARTAEGYRNYSPEALDQVGFVKASQAVGLSLREIREVLAYRRAGVVPCQHVLLLLEQHAREYRDRIAELSDALATLEELIMRADRLRADDCSPNSVCHLIPAPTSDS</sequence>
<evidence type="ECO:0000313" key="7">
    <source>
        <dbReference type="Proteomes" id="UP001560267"/>
    </source>
</evidence>
<name>A0ABV3Y462_9ACTN</name>
<dbReference type="PANTHER" id="PTHR30204">
    <property type="entry name" value="REDOX-CYCLING DRUG-SENSING TRANSCRIPTIONAL ACTIVATOR SOXR"/>
    <property type="match status" value="1"/>
</dbReference>
<organism evidence="6 7">
    <name type="scientific">Ferrimicrobium acidiphilum</name>
    <dbReference type="NCBI Taxonomy" id="121039"/>
    <lineage>
        <taxon>Bacteria</taxon>
        <taxon>Bacillati</taxon>
        <taxon>Actinomycetota</taxon>
        <taxon>Acidimicrobiia</taxon>
        <taxon>Acidimicrobiales</taxon>
        <taxon>Acidimicrobiaceae</taxon>
        <taxon>Ferrimicrobium</taxon>
    </lineage>
</organism>
<dbReference type="EMBL" id="JBFSHR010000031">
    <property type="protein sequence ID" value="MEX6429984.1"/>
    <property type="molecule type" value="Genomic_DNA"/>
</dbReference>
<dbReference type="SMART" id="SM00422">
    <property type="entry name" value="HTH_MERR"/>
    <property type="match status" value="1"/>
</dbReference>
<evidence type="ECO:0000313" key="6">
    <source>
        <dbReference type="EMBL" id="MEX6429984.1"/>
    </source>
</evidence>
<feature type="domain" description="HTH merR-type" evidence="5">
    <location>
        <begin position="3"/>
        <end position="72"/>
    </location>
</feature>
<keyword evidence="1" id="KW-0805">Transcription regulation</keyword>
<feature type="coiled-coil region" evidence="4">
    <location>
        <begin position="84"/>
        <end position="121"/>
    </location>
</feature>
<evidence type="ECO:0000256" key="3">
    <source>
        <dbReference type="ARBA" id="ARBA00023163"/>
    </source>
</evidence>
<evidence type="ECO:0000256" key="1">
    <source>
        <dbReference type="ARBA" id="ARBA00023015"/>
    </source>
</evidence>
<keyword evidence="7" id="KW-1185">Reference proteome</keyword>
<proteinExistence type="predicted"/>
<evidence type="ECO:0000256" key="4">
    <source>
        <dbReference type="SAM" id="Coils"/>
    </source>
</evidence>
<keyword evidence="4" id="KW-0175">Coiled coil</keyword>
<keyword evidence="2" id="KW-0238">DNA-binding</keyword>
<dbReference type="Pfam" id="PF13411">
    <property type="entry name" value="MerR_1"/>
    <property type="match status" value="1"/>
</dbReference>
<dbReference type="PRINTS" id="PR00040">
    <property type="entry name" value="HTHMERR"/>
</dbReference>
<dbReference type="SUPFAM" id="SSF46955">
    <property type="entry name" value="Putative DNA-binding domain"/>
    <property type="match status" value="1"/>
</dbReference>